<feature type="compositionally biased region" description="Low complexity" evidence="1">
    <location>
        <begin position="222"/>
        <end position="231"/>
    </location>
</feature>
<accession>A0A1Q9BT23</accession>
<dbReference type="AlphaFoldDB" id="A0A1Q9BT23"/>
<sequence>MTSGVLIRTPDRAALLLVGKTRDLVDYLLARRDEPCGRSVPETILKAISWVKKDKITEILSEEVWGSLRWSDLQAIISAELALVRAAWSRELLPHAGYKRDYLMLRLNADGGLEQKPAGYGDALVATAGLSLMQVSPQDKALFAEAARRADRCTRLDEREIAADLVPWLMERLRLSRDQAELTVEGLRRRWKGGGCWDPDPFPATPTSEEPPLGEPTGPANPEDSSLASASEPEEPVCKQASEDDPSEGSLANSGDEQAPPEAVLCLSLIPVYSADEHICRISQIRA</sequence>
<evidence type="ECO:0000313" key="2">
    <source>
        <dbReference type="EMBL" id="OLP73848.1"/>
    </source>
</evidence>
<keyword evidence="3" id="KW-1185">Reference proteome</keyword>
<evidence type="ECO:0000313" key="3">
    <source>
        <dbReference type="Proteomes" id="UP000186817"/>
    </source>
</evidence>
<protein>
    <submittedName>
        <fullName evidence="2">Uncharacterized protein</fullName>
    </submittedName>
</protein>
<feature type="non-terminal residue" evidence="2">
    <location>
        <position position="287"/>
    </location>
</feature>
<dbReference type="EMBL" id="LSRX01004656">
    <property type="protein sequence ID" value="OLP73848.1"/>
    <property type="molecule type" value="Genomic_DNA"/>
</dbReference>
<name>A0A1Q9BT23_SYMMI</name>
<reference evidence="2 3" key="1">
    <citation type="submission" date="2016-02" db="EMBL/GenBank/DDBJ databases">
        <title>Genome analysis of coral dinoflagellate symbionts highlights evolutionary adaptations to a symbiotic lifestyle.</title>
        <authorList>
            <person name="Aranda M."/>
            <person name="Li Y."/>
            <person name="Liew Y.J."/>
            <person name="Baumgarten S."/>
            <person name="Simakov O."/>
            <person name="Wilson M."/>
            <person name="Piel J."/>
            <person name="Ashoor H."/>
            <person name="Bougouffa S."/>
            <person name="Bajic V.B."/>
            <person name="Ryu T."/>
            <person name="Ravasi T."/>
            <person name="Bayer T."/>
            <person name="Micklem G."/>
            <person name="Kim H."/>
            <person name="Bhak J."/>
            <person name="Lajeunesse T.C."/>
            <person name="Voolstra C.R."/>
        </authorList>
    </citation>
    <scope>NUCLEOTIDE SEQUENCE [LARGE SCALE GENOMIC DNA]</scope>
    <source>
        <strain evidence="2 3">CCMP2467</strain>
    </source>
</reference>
<dbReference type="OrthoDB" id="414286at2759"/>
<proteinExistence type="predicted"/>
<dbReference type="Proteomes" id="UP000186817">
    <property type="component" value="Unassembled WGS sequence"/>
</dbReference>
<organism evidence="2 3">
    <name type="scientific">Symbiodinium microadriaticum</name>
    <name type="common">Dinoflagellate</name>
    <name type="synonym">Zooxanthella microadriatica</name>
    <dbReference type="NCBI Taxonomy" id="2951"/>
    <lineage>
        <taxon>Eukaryota</taxon>
        <taxon>Sar</taxon>
        <taxon>Alveolata</taxon>
        <taxon>Dinophyceae</taxon>
        <taxon>Suessiales</taxon>
        <taxon>Symbiodiniaceae</taxon>
        <taxon>Symbiodinium</taxon>
    </lineage>
</organism>
<gene>
    <name evidence="2" type="ORF">AK812_SmicGene46779</name>
</gene>
<feature type="region of interest" description="Disordered" evidence="1">
    <location>
        <begin position="195"/>
        <end position="259"/>
    </location>
</feature>
<comment type="caution">
    <text evidence="2">The sequence shown here is derived from an EMBL/GenBank/DDBJ whole genome shotgun (WGS) entry which is preliminary data.</text>
</comment>
<evidence type="ECO:0000256" key="1">
    <source>
        <dbReference type="SAM" id="MobiDB-lite"/>
    </source>
</evidence>